<reference evidence="2 3" key="1">
    <citation type="submission" date="2016-03" db="EMBL/GenBank/DDBJ databases">
        <authorList>
            <person name="Ploux O."/>
        </authorList>
    </citation>
    <scope>NUCLEOTIDE SEQUENCE [LARGE SCALE GENOMIC DNA]</scope>
    <source>
        <strain evidence="2 3">UAMH 11012</strain>
    </source>
</reference>
<sequence length="256" mass="28929">MCGGKADDTSAPAPNPIELPVRRPTASSARPPTAKERPQTKHRPHTSGEHRPQSHRRPQSEKRTRPPSNTTRPPKTSEHGRRSSSRRDHHTRDGHRQRRDIAPIPEYTEDRTILKRVADISNLIEGHAVNFYPLNISSYSGIPEMDDPRTRHAAIRRYIAQKVIGSIIMETDGSPDTAEVAREIADDLKVYSNSNGERLEHLGSLCKLSDKMRRDIEGHLSSWEFGSQDEEGYIVLVPALFRDGEQVIPSEKFKLD</sequence>
<dbReference type="OrthoDB" id="3562278at2759"/>
<dbReference type="Proteomes" id="UP000184330">
    <property type="component" value="Unassembled WGS sequence"/>
</dbReference>
<evidence type="ECO:0000313" key="2">
    <source>
        <dbReference type="EMBL" id="CZR50402.1"/>
    </source>
</evidence>
<evidence type="ECO:0000256" key="1">
    <source>
        <dbReference type="SAM" id="MobiDB-lite"/>
    </source>
</evidence>
<feature type="compositionally biased region" description="Basic residues" evidence="1">
    <location>
        <begin position="82"/>
        <end position="98"/>
    </location>
</feature>
<gene>
    <name evidence="2" type="ORF">PAC_00274</name>
</gene>
<feature type="region of interest" description="Disordered" evidence="1">
    <location>
        <begin position="1"/>
        <end position="104"/>
    </location>
</feature>
<organism evidence="2 3">
    <name type="scientific">Phialocephala subalpina</name>
    <dbReference type="NCBI Taxonomy" id="576137"/>
    <lineage>
        <taxon>Eukaryota</taxon>
        <taxon>Fungi</taxon>
        <taxon>Dikarya</taxon>
        <taxon>Ascomycota</taxon>
        <taxon>Pezizomycotina</taxon>
        <taxon>Leotiomycetes</taxon>
        <taxon>Helotiales</taxon>
        <taxon>Mollisiaceae</taxon>
        <taxon>Phialocephala</taxon>
        <taxon>Phialocephala fortinii species complex</taxon>
    </lineage>
</organism>
<feature type="compositionally biased region" description="Basic and acidic residues" evidence="1">
    <location>
        <begin position="46"/>
        <end position="64"/>
    </location>
</feature>
<keyword evidence="3" id="KW-1185">Reference proteome</keyword>
<dbReference type="EMBL" id="FJOG01000001">
    <property type="protein sequence ID" value="CZR50402.1"/>
    <property type="molecule type" value="Genomic_DNA"/>
</dbReference>
<proteinExistence type="predicted"/>
<evidence type="ECO:0000313" key="3">
    <source>
        <dbReference type="Proteomes" id="UP000184330"/>
    </source>
</evidence>
<accession>A0A1L7WCB0</accession>
<protein>
    <submittedName>
        <fullName evidence="2">Uncharacterized protein</fullName>
    </submittedName>
</protein>
<dbReference type="AlphaFoldDB" id="A0A1L7WCB0"/>
<name>A0A1L7WCB0_9HELO</name>